<accession>A0ABS9DJ97</accession>
<evidence type="ECO:0000313" key="1">
    <source>
        <dbReference type="EMBL" id="MCF3938384.1"/>
    </source>
</evidence>
<gene>
    <name evidence="1" type="ORF">L1892_08330</name>
</gene>
<keyword evidence="2" id="KW-1185">Reference proteome</keyword>
<protein>
    <submittedName>
        <fullName evidence="1">Uncharacterized protein</fullName>
    </submittedName>
</protein>
<name>A0ABS9DJ97_9ACTN</name>
<proteinExistence type="predicted"/>
<comment type="caution">
    <text evidence="1">The sequence shown here is derived from an EMBL/GenBank/DDBJ whole genome shotgun (WGS) entry which is preliminary data.</text>
</comment>
<dbReference type="RefSeq" id="WP_235723126.1">
    <property type="nucleotide sequence ID" value="NZ_JAKGCU010000005.1"/>
</dbReference>
<dbReference type="Proteomes" id="UP001108089">
    <property type="component" value="Unassembled WGS sequence"/>
</dbReference>
<organism evidence="1 2">
    <name type="scientific">Gordonia tangerina</name>
    <dbReference type="NCBI Taxonomy" id="2911060"/>
    <lineage>
        <taxon>Bacteria</taxon>
        <taxon>Bacillati</taxon>
        <taxon>Actinomycetota</taxon>
        <taxon>Actinomycetes</taxon>
        <taxon>Mycobacteriales</taxon>
        <taxon>Gordoniaceae</taxon>
        <taxon>Gordonia</taxon>
    </lineage>
</organism>
<dbReference type="EMBL" id="JAKGCU010000005">
    <property type="protein sequence ID" value="MCF3938384.1"/>
    <property type="molecule type" value="Genomic_DNA"/>
</dbReference>
<evidence type="ECO:0000313" key="2">
    <source>
        <dbReference type="Proteomes" id="UP001108089"/>
    </source>
</evidence>
<sequence>MKYNCNLVPLVRETVPVDMGISLRGEQIATATIPLPTDASDSDFNAAIAEGLRAVADELERA</sequence>
<reference evidence="1" key="1">
    <citation type="submission" date="2022-01" db="EMBL/GenBank/DDBJ databases">
        <title>Gordonia xiamenensis sp. nov., isolated from surface seawater in Xiamen.</title>
        <authorList>
            <person name="He Y.F."/>
        </authorList>
    </citation>
    <scope>NUCLEOTIDE SEQUENCE</scope>
    <source>
        <strain evidence="1">GW1C4-4</strain>
    </source>
</reference>